<dbReference type="Proteomes" id="UP000271678">
    <property type="component" value="Unassembled WGS sequence"/>
</dbReference>
<comment type="caution">
    <text evidence="5">The sequence shown here is derived from an EMBL/GenBank/DDBJ whole genome shotgun (WGS) entry which is preliminary data.</text>
</comment>
<feature type="domain" description="Capsule synthesis protein CapA" evidence="4">
    <location>
        <begin position="72"/>
        <end position="323"/>
    </location>
</feature>
<keyword evidence="3" id="KW-0732">Signal</keyword>
<evidence type="ECO:0000313" key="6">
    <source>
        <dbReference type="Proteomes" id="UP000271678"/>
    </source>
</evidence>
<dbReference type="PROSITE" id="PS51257">
    <property type="entry name" value="PROKAR_LIPOPROTEIN"/>
    <property type="match status" value="1"/>
</dbReference>
<feature type="chain" id="PRO_5039225180" evidence="3">
    <location>
        <begin position="27"/>
        <end position="408"/>
    </location>
</feature>
<reference evidence="5 6" key="1">
    <citation type="submission" date="2018-11" db="EMBL/GenBank/DDBJ databases">
        <title>Draft genome of Simplicispira Flexivirga sp. BO-16.</title>
        <authorList>
            <person name="Im W.T."/>
        </authorList>
    </citation>
    <scope>NUCLEOTIDE SEQUENCE [LARGE SCALE GENOMIC DNA]</scope>
    <source>
        <strain evidence="5 6">BO-16</strain>
    </source>
</reference>
<dbReference type="EMBL" id="RJJQ01000001">
    <property type="protein sequence ID" value="RNI25097.1"/>
    <property type="molecule type" value="Genomic_DNA"/>
</dbReference>
<dbReference type="InterPro" id="IPR052169">
    <property type="entry name" value="CW_Biosynth-Accessory"/>
</dbReference>
<feature type="region of interest" description="Disordered" evidence="2">
    <location>
        <begin position="27"/>
        <end position="66"/>
    </location>
</feature>
<accession>A0A3M9MIV9</accession>
<comment type="similarity">
    <text evidence="1">Belongs to the CapA family.</text>
</comment>
<dbReference type="AlphaFoldDB" id="A0A3M9MIV9"/>
<dbReference type="RefSeq" id="WP_123269290.1">
    <property type="nucleotide sequence ID" value="NZ_RJJQ01000001.1"/>
</dbReference>
<dbReference type="PANTHER" id="PTHR33393:SF13">
    <property type="entry name" value="PGA BIOSYNTHESIS PROTEIN CAPA"/>
    <property type="match status" value="1"/>
</dbReference>
<keyword evidence="6" id="KW-1185">Reference proteome</keyword>
<evidence type="ECO:0000256" key="2">
    <source>
        <dbReference type="SAM" id="MobiDB-lite"/>
    </source>
</evidence>
<dbReference type="Gene3D" id="3.60.21.10">
    <property type="match status" value="1"/>
</dbReference>
<evidence type="ECO:0000313" key="5">
    <source>
        <dbReference type="EMBL" id="RNI25097.1"/>
    </source>
</evidence>
<feature type="compositionally biased region" description="Polar residues" evidence="2">
    <location>
        <begin position="27"/>
        <end position="39"/>
    </location>
</feature>
<dbReference type="InterPro" id="IPR019079">
    <property type="entry name" value="Capsule_synth_CapA"/>
</dbReference>
<dbReference type="InterPro" id="IPR029052">
    <property type="entry name" value="Metallo-depent_PP-like"/>
</dbReference>
<sequence>MRPAHRIRFAAVGATALLLAACSAGTSDSRAGTLSSPASSRMAGPSSASASTTPAYGTRTTGPHPKAARSVTIAVSGDEIPHPAVLAAARRGIGWDFGPMFAQIAPVLRSADVAICQLETPLGASGVNLSHGFTMGAPAAFAVGLRRAGFDGCSTANNHSFDQGVAGLRETRRIMGATGLQAAGPAADASHPAQPAIYHAKGFTIAQLAYSYTLDNTVGDSSHVPAAAPWTAANLYDVVGVAGIEKDAQAARAQGADLVLVSMHWGEEQDPHPTTEQRRIARELLTSGTVDYIIGNHPHVVQPCERIDGRMVNYSFGNDLSDQFAGIVAYGGAVSTEAAQDGLIALVTFTRDTDGKITSTERLQPTRVDRANSHVIRLVSKASDPASWQRTTSVATAGGNSCGATPLH</sequence>
<gene>
    <name evidence="5" type="ORF">EFY87_00110</name>
</gene>
<evidence type="ECO:0000256" key="3">
    <source>
        <dbReference type="SAM" id="SignalP"/>
    </source>
</evidence>
<dbReference type="CDD" id="cd07381">
    <property type="entry name" value="MPP_CapA"/>
    <property type="match status" value="1"/>
</dbReference>
<name>A0A3M9MIV9_9MICO</name>
<evidence type="ECO:0000256" key="1">
    <source>
        <dbReference type="ARBA" id="ARBA00005662"/>
    </source>
</evidence>
<feature type="signal peptide" evidence="3">
    <location>
        <begin position="1"/>
        <end position="26"/>
    </location>
</feature>
<organism evidence="5 6">
    <name type="scientific">Flexivirga caeni</name>
    <dbReference type="NCBI Taxonomy" id="2294115"/>
    <lineage>
        <taxon>Bacteria</taxon>
        <taxon>Bacillati</taxon>
        <taxon>Actinomycetota</taxon>
        <taxon>Actinomycetes</taxon>
        <taxon>Micrococcales</taxon>
        <taxon>Dermacoccaceae</taxon>
        <taxon>Flexivirga</taxon>
    </lineage>
</organism>
<evidence type="ECO:0000259" key="4">
    <source>
        <dbReference type="SMART" id="SM00854"/>
    </source>
</evidence>
<dbReference type="SMART" id="SM00854">
    <property type="entry name" value="PGA_cap"/>
    <property type="match status" value="1"/>
</dbReference>
<dbReference type="SUPFAM" id="SSF56300">
    <property type="entry name" value="Metallo-dependent phosphatases"/>
    <property type="match status" value="1"/>
</dbReference>
<feature type="compositionally biased region" description="Low complexity" evidence="2">
    <location>
        <begin position="43"/>
        <end position="55"/>
    </location>
</feature>
<proteinExistence type="inferred from homology"/>
<dbReference type="OrthoDB" id="9810718at2"/>
<dbReference type="Pfam" id="PF09587">
    <property type="entry name" value="PGA_cap"/>
    <property type="match status" value="1"/>
</dbReference>
<protein>
    <submittedName>
        <fullName evidence="5">CapA family protein</fullName>
    </submittedName>
</protein>
<dbReference type="PANTHER" id="PTHR33393">
    <property type="entry name" value="POLYGLUTAMINE SYNTHESIS ACCESSORY PROTEIN RV0574C-RELATED"/>
    <property type="match status" value="1"/>
</dbReference>